<name>A0A482JKL1_9CAUD</name>
<dbReference type="EMBL" id="MK524501">
    <property type="protein sequence ID" value="QBP33276.1"/>
    <property type="molecule type" value="Genomic_DNA"/>
</dbReference>
<proteinExistence type="predicted"/>
<dbReference type="RefSeq" id="YP_009820573.1">
    <property type="nucleotide sequence ID" value="NC_048169.1"/>
</dbReference>
<reference evidence="1 2" key="1">
    <citation type="submission" date="2019-02" db="EMBL/GenBank/DDBJ databases">
        <authorList>
            <person name="Rowley M."/>
            <person name="Stucki C."/>
            <person name="Ghiringhelli B."/>
            <person name="Naegele L."/>
            <person name="Emmons C.B."/>
            <person name="Slowan-Pomeroy T."/>
            <person name="Briggs L.A."/>
            <person name="Garlena R.A."/>
            <person name="Russell D.A."/>
            <person name="Pope W.H."/>
            <person name="Molloy S.D."/>
            <person name="Jacobs-Sera D."/>
            <person name="Hatfull G.F."/>
        </authorList>
    </citation>
    <scope>NUCLEOTIDE SEQUENCE [LARGE SCALE GENOMIC DNA]</scope>
</reference>
<evidence type="ECO:0000313" key="1">
    <source>
        <dbReference type="EMBL" id="QBP33276.1"/>
    </source>
</evidence>
<dbReference type="KEGG" id="vg:55012017"/>
<gene>
    <name evidence="1" type="primary">59</name>
    <name evidence="1" type="ORF">SEA_BRUTONGASTER_59</name>
</gene>
<evidence type="ECO:0000313" key="2">
    <source>
        <dbReference type="Proteomes" id="UP000295568"/>
    </source>
</evidence>
<protein>
    <submittedName>
        <fullName evidence="1">Uncharacterized protein</fullName>
    </submittedName>
</protein>
<accession>A0A482JKL1</accession>
<sequence length="153" mass="17931">MTVIQEEVIPGTYVSDRLSDTAIHGRCQSRYKVKRDDIKQCELIHGHTGRHAYLLPSRYPFVCWWDDEALLLGPLEQEAFNRLVRARDYVQDAMDRAEFELRALRIKAQDAKNDRLLALLEECDVDDFMIDDVCKFPFDDSESDFAYQLTECY</sequence>
<dbReference type="Proteomes" id="UP000295568">
    <property type="component" value="Segment"/>
</dbReference>
<keyword evidence="2" id="KW-1185">Reference proteome</keyword>
<dbReference type="GeneID" id="55012017"/>
<organism evidence="1 2">
    <name type="scientific">Gordonia phage BrutonGaster</name>
    <dbReference type="NCBI Taxonomy" id="2530116"/>
    <lineage>
        <taxon>Viruses</taxon>
        <taxon>Duplodnaviria</taxon>
        <taxon>Heunggongvirae</taxon>
        <taxon>Uroviricota</taxon>
        <taxon>Caudoviricetes</taxon>
        <taxon>Oneupvirus</taxon>
        <taxon>Oneupvirus brutongaster</taxon>
    </lineage>
</organism>